<dbReference type="GO" id="GO:0061503">
    <property type="term" value="F:tRNA threonylcarbamoyladenosine dehydratase"/>
    <property type="evidence" value="ECO:0007669"/>
    <property type="project" value="TreeGrafter"/>
</dbReference>
<sequence length="251" mass="27140">MVVNERLSRLRLVLGDDGLERLQEATVLVLGLGGVGSSCAAALARGGVGSLVVLDEDVVEPSNINRQTVALVSTIGRVKAEVMAEMVADINPDCRVVPRQLYISPERVAEDLDPLPRPDYVIDCIDTISQKLAIAQWCAERGLPLLSSMGAANKLDPTRLAFAEVQDTRNCPMSQVIRRECRRRGITGLEVLFSDERPVQVAGTGRTKAQTLGSMSYQPPIMGQMLAGLAIRRLAGLEAMVEPPRWVARGA</sequence>
<dbReference type="CDD" id="cd00755">
    <property type="entry name" value="YgdL_like"/>
    <property type="match status" value="1"/>
</dbReference>
<dbReference type="PANTHER" id="PTHR43267">
    <property type="entry name" value="TRNA THREONYLCARBAMOYLADENOSINE DEHYDRATASE"/>
    <property type="match status" value="1"/>
</dbReference>
<name>A0A2I1PBL5_9MICO</name>
<evidence type="ECO:0000313" key="3">
    <source>
        <dbReference type="Proteomes" id="UP000234206"/>
    </source>
</evidence>
<feature type="domain" description="THIF-type NAD/FAD binding fold" evidence="1">
    <location>
        <begin position="10"/>
        <end position="237"/>
    </location>
</feature>
<gene>
    <name evidence="2" type="ORF">CYJ76_04715</name>
</gene>
<dbReference type="EMBL" id="PKIZ01000007">
    <property type="protein sequence ID" value="PKZ42026.1"/>
    <property type="molecule type" value="Genomic_DNA"/>
</dbReference>
<keyword evidence="3" id="KW-1185">Reference proteome</keyword>
<reference evidence="2 3" key="1">
    <citation type="submission" date="2017-12" db="EMBL/GenBank/DDBJ databases">
        <title>Phylogenetic diversity of female urinary microbiome.</title>
        <authorList>
            <person name="Thomas-White K."/>
            <person name="Wolfe A.J."/>
        </authorList>
    </citation>
    <scope>NUCLEOTIDE SEQUENCE [LARGE SCALE GENOMIC DNA]</scope>
    <source>
        <strain evidence="2 3">UMB1298</strain>
    </source>
</reference>
<evidence type="ECO:0000259" key="1">
    <source>
        <dbReference type="Pfam" id="PF00899"/>
    </source>
</evidence>
<dbReference type="Proteomes" id="UP000234206">
    <property type="component" value="Unassembled WGS sequence"/>
</dbReference>
<evidence type="ECO:0000313" key="2">
    <source>
        <dbReference type="EMBL" id="PKZ42026.1"/>
    </source>
</evidence>
<dbReference type="Gene3D" id="3.40.50.720">
    <property type="entry name" value="NAD(P)-binding Rossmann-like Domain"/>
    <property type="match status" value="1"/>
</dbReference>
<comment type="caution">
    <text evidence="2">The sequence shown here is derived from an EMBL/GenBank/DDBJ whole genome shotgun (WGS) entry which is preliminary data.</text>
</comment>
<dbReference type="InterPro" id="IPR045886">
    <property type="entry name" value="ThiF/MoeB/HesA"/>
</dbReference>
<dbReference type="InterPro" id="IPR000594">
    <property type="entry name" value="ThiF_NAD_FAD-bd"/>
</dbReference>
<dbReference type="PANTHER" id="PTHR43267:SF1">
    <property type="entry name" value="TRNA THREONYLCARBAMOYLADENOSINE DEHYDRATASE"/>
    <property type="match status" value="1"/>
</dbReference>
<proteinExistence type="predicted"/>
<organism evidence="2 3">
    <name type="scientific">Kytococcus schroeteri</name>
    <dbReference type="NCBI Taxonomy" id="138300"/>
    <lineage>
        <taxon>Bacteria</taxon>
        <taxon>Bacillati</taxon>
        <taxon>Actinomycetota</taxon>
        <taxon>Actinomycetes</taxon>
        <taxon>Micrococcales</taxon>
        <taxon>Kytococcaceae</taxon>
        <taxon>Kytococcus</taxon>
    </lineage>
</organism>
<protein>
    <submittedName>
        <fullName evidence="2">tRNA threonylcarbamoyladenosine dehydratase</fullName>
    </submittedName>
</protein>
<dbReference type="GO" id="GO:0061504">
    <property type="term" value="P:cyclic threonylcarbamoyladenosine biosynthetic process"/>
    <property type="evidence" value="ECO:0007669"/>
    <property type="project" value="TreeGrafter"/>
</dbReference>
<dbReference type="InterPro" id="IPR035985">
    <property type="entry name" value="Ubiquitin-activating_enz"/>
</dbReference>
<dbReference type="RefSeq" id="WP_101849438.1">
    <property type="nucleotide sequence ID" value="NZ_PKIZ01000007.1"/>
</dbReference>
<dbReference type="GO" id="GO:0008641">
    <property type="term" value="F:ubiquitin-like modifier activating enzyme activity"/>
    <property type="evidence" value="ECO:0007669"/>
    <property type="project" value="InterPro"/>
</dbReference>
<dbReference type="OrthoDB" id="9804286at2"/>
<dbReference type="SUPFAM" id="SSF69572">
    <property type="entry name" value="Activating enzymes of the ubiquitin-like proteins"/>
    <property type="match status" value="1"/>
</dbReference>
<dbReference type="Pfam" id="PF00899">
    <property type="entry name" value="ThiF"/>
    <property type="match status" value="1"/>
</dbReference>
<accession>A0A2I1PBL5</accession>
<dbReference type="AlphaFoldDB" id="A0A2I1PBL5"/>